<sequence length="82" mass="8739">MFKLKFFILFALAGICFGDTSASETGETSNGEGGESSGNEASSGNQKGEEGTETNDGATVDKTFENTVGLPSWIKEKKYFLK</sequence>
<dbReference type="AlphaFoldDB" id="V5H1L9"/>
<proteinExistence type="evidence at transcript level"/>
<accession>V5H1L9</accession>
<evidence type="ECO:0000313" key="3">
    <source>
        <dbReference type="EMBL" id="JAB70829.1"/>
    </source>
</evidence>
<protein>
    <submittedName>
        <fullName evidence="3">Putative secreted protein</fullName>
    </submittedName>
</protein>
<feature type="region of interest" description="Disordered" evidence="1">
    <location>
        <begin position="19"/>
        <end position="62"/>
    </location>
</feature>
<dbReference type="EMBL" id="GANP01013639">
    <property type="protein sequence ID" value="JAB70829.1"/>
    <property type="molecule type" value="mRNA"/>
</dbReference>
<evidence type="ECO:0000256" key="2">
    <source>
        <dbReference type="SAM" id="SignalP"/>
    </source>
</evidence>
<feature type="chain" id="PRO_5004734518" evidence="2">
    <location>
        <begin position="19"/>
        <end position="82"/>
    </location>
</feature>
<reference evidence="3" key="1">
    <citation type="journal article" date="2015" name="Sci. Rep.">
        <title>Tissue- and time-dependent transcription in Ixodes ricinus salivary glands and midguts when blood feeding on the vertebrate host.</title>
        <authorList>
            <person name="Kotsyfakis M."/>
            <person name="Schwarz A."/>
            <person name="Erhart J."/>
            <person name="Ribeiro J.M."/>
        </authorList>
    </citation>
    <scope>NUCLEOTIDE SEQUENCE</scope>
    <source>
        <tissue evidence="3">Salivary gland and midgut</tissue>
    </source>
</reference>
<feature type="compositionally biased region" description="Low complexity" evidence="1">
    <location>
        <begin position="20"/>
        <end position="30"/>
    </location>
</feature>
<evidence type="ECO:0000256" key="1">
    <source>
        <dbReference type="SAM" id="MobiDB-lite"/>
    </source>
</evidence>
<name>V5H1L9_IXORI</name>
<feature type="signal peptide" evidence="2">
    <location>
        <begin position="1"/>
        <end position="18"/>
    </location>
</feature>
<organism evidence="3">
    <name type="scientific">Ixodes ricinus</name>
    <name type="common">Common tick</name>
    <name type="synonym">Acarus ricinus</name>
    <dbReference type="NCBI Taxonomy" id="34613"/>
    <lineage>
        <taxon>Eukaryota</taxon>
        <taxon>Metazoa</taxon>
        <taxon>Ecdysozoa</taxon>
        <taxon>Arthropoda</taxon>
        <taxon>Chelicerata</taxon>
        <taxon>Arachnida</taxon>
        <taxon>Acari</taxon>
        <taxon>Parasitiformes</taxon>
        <taxon>Ixodida</taxon>
        <taxon>Ixodoidea</taxon>
        <taxon>Ixodidae</taxon>
        <taxon>Ixodinae</taxon>
        <taxon>Ixodes</taxon>
    </lineage>
</organism>
<keyword evidence="2" id="KW-0732">Signal</keyword>